<evidence type="ECO:0000313" key="3">
    <source>
        <dbReference type="Proteomes" id="UP000887226"/>
    </source>
</evidence>
<dbReference type="Pfam" id="PF12937">
    <property type="entry name" value="F-box-like"/>
    <property type="match status" value="1"/>
</dbReference>
<dbReference type="EMBL" id="MU253911">
    <property type="protein sequence ID" value="KAG9244361.1"/>
    <property type="molecule type" value="Genomic_DNA"/>
</dbReference>
<dbReference type="SUPFAM" id="SSF81383">
    <property type="entry name" value="F-box domain"/>
    <property type="match status" value="1"/>
</dbReference>
<feature type="domain" description="F-box" evidence="1">
    <location>
        <begin position="34"/>
        <end position="70"/>
    </location>
</feature>
<comment type="caution">
    <text evidence="2">The sequence shown here is derived from an EMBL/GenBank/DDBJ whole genome shotgun (WGS) entry which is preliminary data.</text>
</comment>
<dbReference type="InterPro" id="IPR036047">
    <property type="entry name" value="F-box-like_dom_sf"/>
</dbReference>
<proteinExistence type="predicted"/>
<dbReference type="CDD" id="cd09917">
    <property type="entry name" value="F-box_SF"/>
    <property type="match status" value="1"/>
</dbReference>
<dbReference type="InterPro" id="IPR001810">
    <property type="entry name" value="F-box_dom"/>
</dbReference>
<dbReference type="AlphaFoldDB" id="A0A9P7Z313"/>
<dbReference type="InterPro" id="IPR032675">
    <property type="entry name" value="LRR_dom_sf"/>
</dbReference>
<dbReference type="Proteomes" id="UP000887226">
    <property type="component" value="Unassembled WGS sequence"/>
</dbReference>
<evidence type="ECO:0000313" key="2">
    <source>
        <dbReference type="EMBL" id="KAG9244361.1"/>
    </source>
</evidence>
<reference evidence="2" key="1">
    <citation type="journal article" date="2021" name="IMA Fungus">
        <title>Genomic characterization of three marine fungi, including Emericellopsis atlantica sp. nov. with signatures of a generalist lifestyle and marine biomass degradation.</title>
        <authorList>
            <person name="Hagestad O.C."/>
            <person name="Hou L."/>
            <person name="Andersen J.H."/>
            <person name="Hansen E.H."/>
            <person name="Altermark B."/>
            <person name="Li C."/>
            <person name="Kuhnert E."/>
            <person name="Cox R.J."/>
            <person name="Crous P.W."/>
            <person name="Spatafora J.W."/>
            <person name="Lail K."/>
            <person name="Amirebrahimi M."/>
            <person name="Lipzen A."/>
            <person name="Pangilinan J."/>
            <person name="Andreopoulos W."/>
            <person name="Hayes R.D."/>
            <person name="Ng V."/>
            <person name="Grigoriev I.V."/>
            <person name="Jackson S.A."/>
            <person name="Sutton T.D.S."/>
            <person name="Dobson A.D.W."/>
            <person name="Rama T."/>
        </authorList>
    </citation>
    <scope>NUCLEOTIDE SEQUENCE</scope>
    <source>
        <strain evidence="2">TRa3180A</strain>
    </source>
</reference>
<protein>
    <recommendedName>
        <fullName evidence="1">F-box domain-containing protein</fullName>
    </recommendedName>
</protein>
<dbReference type="OrthoDB" id="5213490at2759"/>
<dbReference type="SUPFAM" id="SSF52047">
    <property type="entry name" value="RNI-like"/>
    <property type="match status" value="1"/>
</dbReference>
<sequence>MEGGGLPVTSAKMYPPSYEDAITTVSTLQAPSIDEVMNLVCQYIHFSDLPACSRVCKSWSTACMARLWYDPMAASSQRTQPWKLAVHFAKAYYTIRSPENKNQNREVLALVRALDFTRLAKQVCMVMGTSFDEFWHIDSCLRYNIPFLQFLILDNLNGDFDELPEESLLCPEFLLMLSVADCRMLDCTIMLNGIFMQVLVYLDMSFTKADEEFHINFKRLELPNLRILKLRGLRLTDQKLIHMIFYPSLDNLWSLDVRDNYLTDKLLTGALYRLGPSKNRLPNLHDGLEQWSLYEHPPEYEPTQLETSLAIDRHLPAAPRPDQKNDFMNYWQEHSAPGNFGVQYLGATDPLFHCSGLTHLYLSGNQFTYVGIVSYTWMSNTLQVLDIGTIKAHLDTRHMHDVPSGVKQYSMSDANRFMERRHSPELVYLRAHHSIFTCTPNLNRAGRGDGYASEFLEVAEKIGYELYTRDAARYETFLLENFGVKTLVLTDVPRKSYGFTVSRLKDLLVTCRRQEIVVQRAQRDLKGHRRAPPLLSGLRTLRLEFADPTPATAARSSISGDFYAAIFHKESLGDFSFFSRPSSSGKITPKGSALLDVVEELKAFRASIDVEENWSGKVQIVLPKEN</sequence>
<organism evidence="2 3">
    <name type="scientific">Calycina marina</name>
    <dbReference type="NCBI Taxonomy" id="1763456"/>
    <lineage>
        <taxon>Eukaryota</taxon>
        <taxon>Fungi</taxon>
        <taxon>Dikarya</taxon>
        <taxon>Ascomycota</taxon>
        <taxon>Pezizomycotina</taxon>
        <taxon>Leotiomycetes</taxon>
        <taxon>Helotiales</taxon>
        <taxon>Pezizellaceae</taxon>
        <taxon>Calycina</taxon>
    </lineage>
</organism>
<name>A0A9P7Z313_9HELO</name>
<accession>A0A9P7Z313</accession>
<keyword evidence="3" id="KW-1185">Reference proteome</keyword>
<dbReference type="Gene3D" id="3.80.10.10">
    <property type="entry name" value="Ribonuclease Inhibitor"/>
    <property type="match status" value="1"/>
</dbReference>
<evidence type="ECO:0000259" key="1">
    <source>
        <dbReference type="Pfam" id="PF12937"/>
    </source>
</evidence>
<gene>
    <name evidence="2" type="ORF">BJ878DRAFT_73652</name>
</gene>